<dbReference type="AlphaFoldDB" id="A0A1J5QCW6"/>
<proteinExistence type="predicted"/>
<name>A0A1J5QCW6_9ZZZZ</name>
<accession>A0A1J5QCW6</accession>
<comment type="caution">
    <text evidence="1">The sequence shown here is derived from an EMBL/GenBank/DDBJ whole genome shotgun (WGS) entry which is preliminary data.</text>
</comment>
<reference evidence="1" key="1">
    <citation type="submission" date="2016-10" db="EMBL/GenBank/DDBJ databases">
        <title>Sequence of Gallionella enrichment culture.</title>
        <authorList>
            <person name="Poehlein A."/>
            <person name="Muehling M."/>
            <person name="Daniel R."/>
        </authorList>
    </citation>
    <scope>NUCLEOTIDE SEQUENCE</scope>
</reference>
<sequence>MIHLHAGASRRRAHTADQHIALRHGIHRAIGTLERRHQEGAATQTLGITHRGHGHIQSLAVLGKWRQRSGHHHRSHVLELQQGAGWQIHTHVLQHADDALHRKWRLRGHVASAVETHHEAVAHQLIAAYALNRRQILDPVGVRRHRREGCQQCDEASDAVSHDSPLRTAAKPRRNATACWRPVRCRRSACSWIRRGHRPVASN</sequence>
<gene>
    <name evidence="1" type="ORF">GALL_371850</name>
</gene>
<organism evidence="1">
    <name type="scientific">mine drainage metagenome</name>
    <dbReference type="NCBI Taxonomy" id="410659"/>
    <lineage>
        <taxon>unclassified sequences</taxon>
        <taxon>metagenomes</taxon>
        <taxon>ecological metagenomes</taxon>
    </lineage>
</organism>
<evidence type="ECO:0000313" key="1">
    <source>
        <dbReference type="EMBL" id="OIQ81042.1"/>
    </source>
</evidence>
<dbReference type="EMBL" id="MLJW01000977">
    <property type="protein sequence ID" value="OIQ81042.1"/>
    <property type="molecule type" value="Genomic_DNA"/>
</dbReference>
<protein>
    <submittedName>
        <fullName evidence="1">Uncharacterized protein</fullName>
    </submittedName>
</protein>